<dbReference type="PRINTS" id="PR00111">
    <property type="entry name" value="ABHYDROLASE"/>
</dbReference>
<dbReference type="PANTHER" id="PTHR43798:SF31">
    <property type="entry name" value="AB HYDROLASE SUPERFAMILY PROTEIN YCLE"/>
    <property type="match status" value="1"/>
</dbReference>
<evidence type="ECO:0000313" key="3">
    <source>
        <dbReference type="EMBL" id="KIQ66321.1"/>
    </source>
</evidence>
<dbReference type="Proteomes" id="UP000032066">
    <property type="component" value="Unassembled WGS sequence"/>
</dbReference>
<proteinExistence type="predicted"/>
<gene>
    <name evidence="3" type="ORF">TR51_01370</name>
</gene>
<feature type="domain" description="AB hydrolase-1" evidence="2">
    <location>
        <begin position="14"/>
        <end position="241"/>
    </location>
</feature>
<accession>A0A0D0P3Y2</accession>
<organism evidence="3 4">
    <name type="scientific">Kitasatospora griseola</name>
    <name type="common">Streptomyces griseolosporeus</name>
    <dbReference type="NCBI Taxonomy" id="2064"/>
    <lineage>
        <taxon>Bacteria</taxon>
        <taxon>Bacillati</taxon>
        <taxon>Actinomycetota</taxon>
        <taxon>Actinomycetes</taxon>
        <taxon>Kitasatosporales</taxon>
        <taxon>Streptomycetaceae</taxon>
        <taxon>Kitasatospora</taxon>
    </lineage>
</organism>
<dbReference type="SUPFAM" id="SSF53474">
    <property type="entry name" value="alpha/beta-Hydrolases"/>
    <property type="match status" value="1"/>
</dbReference>
<keyword evidence="4" id="KW-1185">Reference proteome</keyword>
<dbReference type="Gene3D" id="3.40.50.1820">
    <property type="entry name" value="alpha/beta hydrolase"/>
    <property type="match status" value="1"/>
</dbReference>
<dbReference type="OrthoDB" id="495620at2"/>
<evidence type="ECO:0000313" key="4">
    <source>
        <dbReference type="Proteomes" id="UP000032066"/>
    </source>
</evidence>
<dbReference type="GO" id="GO:0016020">
    <property type="term" value="C:membrane"/>
    <property type="evidence" value="ECO:0007669"/>
    <property type="project" value="TreeGrafter"/>
</dbReference>
<evidence type="ECO:0000259" key="2">
    <source>
        <dbReference type="Pfam" id="PF12697"/>
    </source>
</evidence>
<sequence>MTITHEVAGTGPAVLLLHSSVCDRRMWDGQWDALRDAGYRVVRCDFRGFGETPCADAPYSNLTDLEELLDELGIDRVSLIGASFGGNMAAQFAALRPERVHSLTLLCPGSSTHEPSAELVELGEREVDLVESGRLDEAVELMVDTWLGPDADEAAKAKVRLMQRNAYEVQLAPEEEIRPTEIEVDLRNAVAPALVFGGRHDVDDFRRIAVDTAAVLPAGEYRELPWAGHLPALERPAEVADLLIAHLAEVWKA</sequence>
<keyword evidence="1 3" id="KW-0378">Hydrolase</keyword>
<dbReference type="InterPro" id="IPR050266">
    <property type="entry name" value="AB_hydrolase_sf"/>
</dbReference>
<dbReference type="InterPro" id="IPR029058">
    <property type="entry name" value="AB_hydrolase_fold"/>
</dbReference>
<dbReference type="EMBL" id="JXZB01000001">
    <property type="protein sequence ID" value="KIQ66321.1"/>
    <property type="molecule type" value="Genomic_DNA"/>
</dbReference>
<comment type="caution">
    <text evidence="3">The sequence shown here is derived from an EMBL/GenBank/DDBJ whole genome shotgun (WGS) entry which is preliminary data.</text>
</comment>
<reference evidence="3 4" key="1">
    <citation type="submission" date="2015-02" db="EMBL/GenBank/DDBJ databases">
        <title>Draft genome sequence of Kitasatospora griseola MF730-N6, a bafilomycin, terpentecin and satosporin producer.</title>
        <authorList>
            <person name="Arens J.C."/>
            <person name="Haltli B."/>
            <person name="Kerr R.G."/>
        </authorList>
    </citation>
    <scope>NUCLEOTIDE SEQUENCE [LARGE SCALE GENOMIC DNA]</scope>
    <source>
        <strain evidence="3 4">MF730-N6</strain>
    </source>
</reference>
<dbReference type="GO" id="GO:0016787">
    <property type="term" value="F:hydrolase activity"/>
    <property type="evidence" value="ECO:0007669"/>
    <property type="project" value="UniProtKB-KW"/>
</dbReference>
<dbReference type="PATRIC" id="fig|2064.6.peg.306"/>
<dbReference type="Pfam" id="PF12697">
    <property type="entry name" value="Abhydrolase_6"/>
    <property type="match status" value="1"/>
</dbReference>
<dbReference type="AlphaFoldDB" id="A0A0D0P3Y2"/>
<name>A0A0D0P3Y2_KITGR</name>
<protein>
    <submittedName>
        <fullName evidence="3">Alpha/beta hydrolase</fullName>
    </submittedName>
</protein>
<evidence type="ECO:0000256" key="1">
    <source>
        <dbReference type="ARBA" id="ARBA00022801"/>
    </source>
</evidence>
<dbReference type="RefSeq" id="WP_043907441.1">
    <property type="nucleotide sequence ID" value="NZ_JXZB01000001.1"/>
</dbReference>
<dbReference type="InterPro" id="IPR000073">
    <property type="entry name" value="AB_hydrolase_1"/>
</dbReference>
<dbReference type="STRING" id="2064.TR51_01370"/>
<dbReference type="PANTHER" id="PTHR43798">
    <property type="entry name" value="MONOACYLGLYCEROL LIPASE"/>
    <property type="match status" value="1"/>
</dbReference>